<name>A0A927K541_9ACTN</name>
<comment type="caution">
    <text evidence="1">The sequence shown here is derived from an EMBL/GenBank/DDBJ whole genome shotgun (WGS) entry which is preliminary data.</text>
</comment>
<dbReference type="RefSeq" id="WP_192141897.1">
    <property type="nucleotide sequence ID" value="NZ_JACYXZ010000002.1"/>
</dbReference>
<organism evidence="1 2">
    <name type="scientific">Nocardioides donggukensis</name>
    <dbReference type="NCBI Taxonomy" id="2774019"/>
    <lineage>
        <taxon>Bacteria</taxon>
        <taxon>Bacillati</taxon>
        <taxon>Actinomycetota</taxon>
        <taxon>Actinomycetes</taxon>
        <taxon>Propionibacteriales</taxon>
        <taxon>Nocardioidaceae</taxon>
        <taxon>Nocardioides</taxon>
    </lineage>
</organism>
<dbReference type="EMBL" id="JACYXZ010000002">
    <property type="protein sequence ID" value="MBD8869300.1"/>
    <property type="molecule type" value="Genomic_DNA"/>
</dbReference>
<sequence length="63" mass="6703">MNELASDWAEWASACDARATQPPAAPVTDFTVTMSIGGRVVDAQRVDVATGDVLLADVVPMRR</sequence>
<keyword evidence="2" id="KW-1185">Reference proteome</keyword>
<accession>A0A927K541</accession>
<dbReference type="Proteomes" id="UP000616839">
    <property type="component" value="Unassembled WGS sequence"/>
</dbReference>
<gene>
    <name evidence="1" type="ORF">IE331_06660</name>
</gene>
<evidence type="ECO:0000313" key="1">
    <source>
        <dbReference type="EMBL" id="MBD8869300.1"/>
    </source>
</evidence>
<protein>
    <submittedName>
        <fullName evidence="1">Uncharacterized protein</fullName>
    </submittedName>
</protein>
<reference evidence="1" key="1">
    <citation type="submission" date="2020-09" db="EMBL/GenBank/DDBJ databases">
        <title>Nocardioides sp. strain MJB4 16S ribosomal RNA gene Genome sequencing and assembly.</title>
        <authorList>
            <person name="Kim I."/>
        </authorList>
    </citation>
    <scope>NUCLEOTIDE SEQUENCE</scope>
    <source>
        <strain evidence="1">MJB4</strain>
    </source>
</reference>
<dbReference type="AlphaFoldDB" id="A0A927K541"/>
<proteinExistence type="predicted"/>
<evidence type="ECO:0000313" key="2">
    <source>
        <dbReference type="Proteomes" id="UP000616839"/>
    </source>
</evidence>